<dbReference type="HOGENOM" id="CLU_204125_0_0_1"/>
<organism evidence="1 2">
    <name type="scientific">Paxillus rubicundulus Ve08.2h10</name>
    <dbReference type="NCBI Taxonomy" id="930991"/>
    <lineage>
        <taxon>Eukaryota</taxon>
        <taxon>Fungi</taxon>
        <taxon>Dikarya</taxon>
        <taxon>Basidiomycota</taxon>
        <taxon>Agaricomycotina</taxon>
        <taxon>Agaricomycetes</taxon>
        <taxon>Agaricomycetidae</taxon>
        <taxon>Boletales</taxon>
        <taxon>Paxilineae</taxon>
        <taxon>Paxillaceae</taxon>
        <taxon>Paxillus</taxon>
    </lineage>
</organism>
<dbReference type="InParanoid" id="A0A0D0DCZ5"/>
<feature type="non-terminal residue" evidence="1">
    <location>
        <position position="1"/>
    </location>
</feature>
<dbReference type="STRING" id="930991.A0A0D0DCZ5"/>
<sequence>LGTTQHWRDAATKKEQDIIFKETGIHWSELLHLPYWDPTCSMVVDGMHNLFL</sequence>
<keyword evidence="2" id="KW-1185">Reference proteome</keyword>
<accession>A0A0D0DCZ5</accession>
<protein>
    <submittedName>
        <fullName evidence="1">Uncharacterized protein</fullName>
    </submittedName>
</protein>
<evidence type="ECO:0000313" key="2">
    <source>
        <dbReference type="Proteomes" id="UP000054538"/>
    </source>
</evidence>
<reference evidence="1 2" key="1">
    <citation type="submission" date="2014-04" db="EMBL/GenBank/DDBJ databases">
        <authorList>
            <consortium name="DOE Joint Genome Institute"/>
            <person name="Kuo A."/>
            <person name="Kohler A."/>
            <person name="Jargeat P."/>
            <person name="Nagy L.G."/>
            <person name="Floudas D."/>
            <person name="Copeland A."/>
            <person name="Barry K.W."/>
            <person name="Cichocki N."/>
            <person name="Veneault-Fourrey C."/>
            <person name="LaButti K."/>
            <person name="Lindquist E.A."/>
            <person name="Lipzen A."/>
            <person name="Lundell T."/>
            <person name="Morin E."/>
            <person name="Murat C."/>
            <person name="Sun H."/>
            <person name="Tunlid A."/>
            <person name="Henrissat B."/>
            <person name="Grigoriev I.V."/>
            <person name="Hibbett D.S."/>
            <person name="Martin F."/>
            <person name="Nordberg H.P."/>
            <person name="Cantor M.N."/>
            <person name="Hua S.X."/>
        </authorList>
    </citation>
    <scope>NUCLEOTIDE SEQUENCE [LARGE SCALE GENOMIC DNA]</scope>
    <source>
        <strain evidence="1 2">Ve08.2h10</strain>
    </source>
</reference>
<reference evidence="2" key="2">
    <citation type="submission" date="2015-01" db="EMBL/GenBank/DDBJ databases">
        <title>Evolutionary Origins and Diversification of the Mycorrhizal Mutualists.</title>
        <authorList>
            <consortium name="DOE Joint Genome Institute"/>
            <consortium name="Mycorrhizal Genomics Consortium"/>
            <person name="Kohler A."/>
            <person name="Kuo A."/>
            <person name="Nagy L.G."/>
            <person name="Floudas D."/>
            <person name="Copeland A."/>
            <person name="Barry K.W."/>
            <person name="Cichocki N."/>
            <person name="Veneault-Fourrey C."/>
            <person name="LaButti K."/>
            <person name="Lindquist E.A."/>
            <person name="Lipzen A."/>
            <person name="Lundell T."/>
            <person name="Morin E."/>
            <person name="Murat C."/>
            <person name="Riley R."/>
            <person name="Ohm R."/>
            <person name="Sun H."/>
            <person name="Tunlid A."/>
            <person name="Henrissat B."/>
            <person name="Grigoriev I.V."/>
            <person name="Hibbett D.S."/>
            <person name="Martin F."/>
        </authorList>
    </citation>
    <scope>NUCLEOTIDE SEQUENCE [LARGE SCALE GENOMIC DNA]</scope>
    <source>
        <strain evidence="2">Ve08.2h10</strain>
    </source>
</reference>
<evidence type="ECO:0000313" key="1">
    <source>
        <dbReference type="EMBL" id="KIK82131.1"/>
    </source>
</evidence>
<dbReference type="AlphaFoldDB" id="A0A0D0DCZ5"/>
<name>A0A0D0DCZ5_9AGAM</name>
<feature type="non-terminal residue" evidence="1">
    <location>
        <position position="52"/>
    </location>
</feature>
<dbReference type="OrthoDB" id="3269001at2759"/>
<dbReference type="Proteomes" id="UP000054538">
    <property type="component" value="Unassembled WGS sequence"/>
</dbReference>
<gene>
    <name evidence="1" type="ORF">PAXRUDRAFT_69376</name>
</gene>
<proteinExistence type="predicted"/>
<dbReference type="EMBL" id="KN825674">
    <property type="protein sequence ID" value="KIK82131.1"/>
    <property type="molecule type" value="Genomic_DNA"/>
</dbReference>